<dbReference type="PANTHER" id="PTHR43736">
    <property type="entry name" value="ADP-RIBOSE PYROPHOSPHATASE"/>
    <property type="match status" value="1"/>
</dbReference>
<dbReference type="InterPro" id="IPR054105">
    <property type="entry name" value="WHD_NrtR"/>
</dbReference>
<dbReference type="Pfam" id="PF21906">
    <property type="entry name" value="WHD_NrtR"/>
    <property type="match status" value="1"/>
</dbReference>
<dbReference type="InterPro" id="IPR000086">
    <property type="entry name" value="NUDIX_hydrolase_dom"/>
</dbReference>
<dbReference type="RefSeq" id="WP_225699554.1">
    <property type="nucleotide sequence ID" value="NZ_JAIXNE010000006.1"/>
</dbReference>
<dbReference type="InterPro" id="IPR036388">
    <property type="entry name" value="WH-like_DNA-bd_sf"/>
</dbReference>
<dbReference type="AlphaFoldDB" id="A0A9X1HW20"/>
<evidence type="ECO:0000313" key="2">
    <source>
        <dbReference type="EMBL" id="MCA6078701.1"/>
    </source>
</evidence>
<dbReference type="PANTHER" id="PTHR43736:SF4">
    <property type="entry name" value="SLR1690 PROTEIN"/>
    <property type="match status" value="1"/>
</dbReference>
<dbReference type="GO" id="GO:0016787">
    <property type="term" value="F:hydrolase activity"/>
    <property type="evidence" value="ECO:0007669"/>
    <property type="project" value="UniProtKB-KW"/>
</dbReference>
<proteinExistence type="predicted"/>
<dbReference type="InterPro" id="IPR015797">
    <property type="entry name" value="NUDIX_hydrolase-like_dom_sf"/>
</dbReference>
<dbReference type="SUPFAM" id="SSF55811">
    <property type="entry name" value="Nudix"/>
    <property type="match status" value="1"/>
</dbReference>
<comment type="caution">
    <text evidence="2">The sequence shown here is derived from an EMBL/GenBank/DDBJ whole genome shotgun (WGS) entry which is preliminary data.</text>
</comment>
<dbReference type="SUPFAM" id="SSF46785">
    <property type="entry name" value="Winged helix' DNA-binding domain"/>
    <property type="match status" value="1"/>
</dbReference>
<dbReference type="Gene3D" id="1.10.10.10">
    <property type="entry name" value="Winged helix-like DNA-binding domain superfamily/Winged helix DNA-binding domain"/>
    <property type="match status" value="1"/>
</dbReference>
<dbReference type="Gene3D" id="3.90.79.10">
    <property type="entry name" value="Nucleoside Triphosphate Pyrophosphohydrolase"/>
    <property type="match status" value="1"/>
</dbReference>
<protein>
    <submittedName>
        <fullName evidence="2">NUDIX hydrolase</fullName>
    </submittedName>
</protein>
<dbReference type="EMBL" id="JAIXNE010000006">
    <property type="protein sequence ID" value="MCA6078701.1"/>
    <property type="molecule type" value="Genomic_DNA"/>
</dbReference>
<dbReference type="InterPro" id="IPR036390">
    <property type="entry name" value="WH_DNA-bd_sf"/>
</dbReference>
<organism evidence="2 3">
    <name type="scientific">Fulvivirga sedimenti</name>
    <dbReference type="NCBI Taxonomy" id="2879465"/>
    <lineage>
        <taxon>Bacteria</taxon>
        <taxon>Pseudomonadati</taxon>
        <taxon>Bacteroidota</taxon>
        <taxon>Cytophagia</taxon>
        <taxon>Cytophagales</taxon>
        <taxon>Fulvivirgaceae</taxon>
        <taxon>Fulvivirga</taxon>
    </lineage>
</organism>
<dbReference type="PROSITE" id="PS51462">
    <property type="entry name" value="NUDIX"/>
    <property type="match status" value="1"/>
</dbReference>
<reference evidence="2" key="1">
    <citation type="submission" date="2021-09" db="EMBL/GenBank/DDBJ databases">
        <title>Fulvivirga sp. isolated from coastal sediment.</title>
        <authorList>
            <person name="Yu H."/>
        </authorList>
    </citation>
    <scope>NUCLEOTIDE SEQUENCE</scope>
    <source>
        <strain evidence="2">1062</strain>
    </source>
</reference>
<dbReference type="CDD" id="cd18873">
    <property type="entry name" value="NUDIX_NadM_like"/>
    <property type="match status" value="1"/>
</dbReference>
<name>A0A9X1HW20_9BACT</name>
<sequence length="224" mass="25707">MPSALPHFRKTISSIDQESYACPITVDCAIFGFQEGELQLLLVKRAIEPYKDMWLLPGGAVEEGQSLNEAMDAVLYHLTGINGIHKEQVKCYGDVNRHPVRRVITLCYYALIKPENHPAIPSSYISEVKWFPFSKIPGLAFDHDQLVQDAHELLQRNLEEKLLFDELLPEKFTLKELQDLYESILGVSLDRRNFRKKMIQKELLINTGEKKPGLRGGPELYRLK</sequence>
<dbReference type="Pfam" id="PF00293">
    <property type="entry name" value="NUDIX"/>
    <property type="match status" value="1"/>
</dbReference>
<evidence type="ECO:0000313" key="3">
    <source>
        <dbReference type="Proteomes" id="UP001139409"/>
    </source>
</evidence>
<keyword evidence="3" id="KW-1185">Reference proteome</keyword>
<feature type="domain" description="Nudix hydrolase" evidence="1">
    <location>
        <begin position="23"/>
        <end position="153"/>
    </location>
</feature>
<gene>
    <name evidence="2" type="ORF">LDX50_27755</name>
</gene>
<evidence type="ECO:0000259" key="1">
    <source>
        <dbReference type="PROSITE" id="PS51462"/>
    </source>
</evidence>
<keyword evidence="2" id="KW-0378">Hydrolase</keyword>
<accession>A0A9X1HW20</accession>
<dbReference type="Proteomes" id="UP001139409">
    <property type="component" value="Unassembled WGS sequence"/>
</dbReference>